<comment type="similarity">
    <text evidence="1">Belongs to the short-chain dehydrogenases/reductases (SDR) family.</text>
</comment>
<name>A0ABR0I6Q0_9PEZI</name>
<dbReference type="EMBL" id="JAFFHC010000005">
    <property type="protein sequence ID" value="KAK4675885.1"/>
    <property type="molecule type" value="Genomic_DNA"/>
</dbReference>
<proteinExistence type="inferred from homology"/>
<dbReference type="InterPro" id="IPR036291">
    <property type="entry name" value="NAD(P)-bd_dom_sf"/>
</dbReference>
<sequence length="344" mass="37753">MGCKLAISQSTVFNSLSDVTSTAFRCRRHPPTLQVLCLCTGHTSHLMATSSPRTTNVWEVVDFVGTHHDTYAAISPADADLSGKSVLITGASRGIGMATGIRFAVAGCSKIALAARSSLRQAEQEIKAAAVAAGREEPLVLTLNMDVTVEESVTEAVDKVSKAFGGSLDVLIANAGYLPAWRPVVESDPTEWWKTWEINIKGTYLCAKSFIPLLLESSMKTFITVSSAGAHALFYGASAYQTTKFATLRFTEFIDQEYHDKGLIAIAIHPGAVKTDLALNMPEEHHTILQDTPELPADAMVWLAKERREWLAGRFFNCCWDVDELENRKDEIISRDLLKFRLTI</sequence>
<evidence type="ECO:0000256" key="1">
    <source>
        <dbReference type="ARBA" id="ARBA00006484"/>
    </source>
</evidence>
<dbReference type="RefSeq" id="XP_062799355.1">
    <property type="nucleotide sequence ID" value="XM_062947932.1"/>
</dbReference>
<dbReference type="PANTHER" id="PTHR42760">
    <property type="entry name" value="SHORT-CHAIN DEHYDROGENASES/REDUCTASES FAMILY MEMBER"/>
    <property type="match status" value="1"/>
</dbReference>
<dbReference type="CDD" id="cd05233">
    <property type="entry name" value="SDR_c"/>
    <property type="match status" value="1"/>
</dbReference>
<keyword evidence="4" id="KW-1185">Reference proteome</keyword>
<reference evidence="3 4" key="1">
    <citation type="journal article" date="2023" name="bioRxiv">
        <title>High-quality genome assemblies of four members of thePodospora anserinaspecies complex.</title>
        <authorList>
            <person name="Ament-Velasquez S.L."/>
            <person name="Vogan A.A."/>
            <person name="Wallerman O."/>
            <person name="Hartmann F."/>
            <person name="Gautier V."/>
            <person name="Silar P."/>
            <person name="Giraud T."/>
            <person name="Johannesson H."/>
        </authorList>
    </citation>
    <scope>NUCLEOTIDE SEQUENCE [LARGE SCALE GENOMIC DNA]</scope>
    <source>
        <strain evidence="3 4">CBS 124.78</strain>
    </source>
</reference>
<dbReference type="InterPro" id="IPR002347">
    <property type="entry name" value="SDR_fam"/>
</dbReference>
<dbReference type="Proteomes" id="UP001323617">
    <property type="component" value="Unassembled WGS sequence"/>
</dbReference>
<dbReference type="Gene3D" id="3.40.50.720">
    <property type="entry name" value="NAD(P)-binding Rossmann-like Domain"/>
    <property type="match status" value="1"/>
</dbReference>
<dbReference type="PANTHER" id="PTHR42760:SF37">
    <property type="entry name" value="CLAVALDEHYDE DEHYDROGENASE"/>
    <property type="match status" value="1"/>
</dbReference>
<dbReference type="SUPFAM" id="SSF51735">
    <property type="entry name" value="NAD(P)-binding Rossmann-fold domains"/>
    <property type="match status" value="1"/>
</dbReference>
<dbReference type="PRINTS" id="PR00081">
    <property type="entry name" value="GDHRDH"/>
</dbReference>
<comment type="caution">
    <text evidence="3">The sequence shown here is derived from an EMBL/GenBank/DDBJ whole genome shotgun (WGS) entry which is preliminary data.</text>
</comment>
<evidence type="ECO:0000313" key="3">
    <source>
        <dbReference type="EMBL" id="KAK4675885.1"/>
    </source>
</evidence>
<dbReference type="Pfam" id="PF00106">
    <property type="entry name" value="adh_short"/>
    <property type="match status" value="1"/>
</dbReference>
<keyword evidence="2" id="KW-0560">Oxidoreductase</keyword>
<accession>A0ABR0I6Q0</accession>
<gene>
    <name evidence="3" type="ORF">QC764_506760</name>
</gene>
<evidence type="ECO:0000256" key="2">
    <source>
        <dbReference type="ARBA" id="ARBA00023002"/>
    </source>
</evidence>
<dbReference type="GeneID" id="87968797"/>
<protein>
    <submittedName>
        <fullName evidence="3">Secondary metabolism biosynthetic enzyme</fullName>
    </submittedName>
</protein>
<organism evidence="3 4">
    <name type="scientific">Podospora pseudoanserina</name>
    <dbReference type="NCBI Taxonomy" id="2609844"/>
    <lineage>
        <taxon>Eukaryota</taxon>
        <taxon>Fungi</taxon>
        <taxon>Dikarya</taxon>
        <taxon>Ascomycota</taxon>
        <taxon>Pezizomycotina</taxon>
        <taxon>Sordariomycetes</taxon>
        <taxon>Sordariomycetidae</taxon>
        <taxon>Sordariales</taxon>
        <taxon>Podosporaceae</taxon>
        <taxon>Podospora</taxon>
    </lineage>
</organism>
<evidence type="ECO:0000313" key="4">
    <source>
        <dbReference type="Proteomes" id="UP001323617"/>
    </source>
</evidence>